<dbReference type="EMBL" id="LLXH01000061">
    <property type="protein sequence ID" value="PKC74170.1"/>
    <property type="molecule type" value="Genomic_DNA"/>
</dbReference>
<accession>A0A2N0SF49</accession>
<sequence length="118" mass="12781">MGFGMGFGIWNGIGIGIWDWNGNGIWDLGWDGMGWDGMGLPSHLNGRQKSGSQKCTNKIDDIIFDGDGVDDNSDSFLTNRSLIKSNANKSLTEDDDEASEVFGDIQISGEISSSGCYY</sequence>
<reference evidence="1 2" key="2">
    <citation type="submission" date="2017-10" db="EMBL/GenBank/DDBJ databases">
        <title>Genome analyses suggest a sexual origin of heterokaryosis in a supposedly ancient asexual fungus.</title>
        <authorList>
            <person name="Corradi N."/>
            <person name="Sedzielewska K."/>
            <person name="Noel J."/>
            <person name="Charron P."/>
            <person name="Farinelli L."/>
            <person name="Marton T."/>
            <person name="Kruger M."/>
            <person name="Pelin A."/>
            <person name="Brachmann A."/>
            <person name="Corradi N."/>
        </authorList>
    </citation>
    <scope>NUCLEOTIDE SEQUENCE [LARGE SCALE GENOMIC DNA]</scope>
    <source>
        <strain evidence="1 2">A1</strain>
    </source>
</reference>
<dbReference type="VEuPathDB" id="FungiDB:RhiirA1_437123"/>
<evidence type="ECO:0000313" key="1">
    <source>
        <dbReference type="EMBL" id="PKC74170.1"/>
    </source>
</evidence>
<comment type="caution">
    <text evidence="1">The sequence shown here is derived from an EMBL/GenBank/DDBJ whole genome shotgun (WGS) entry which is preliminary data.</text>
</comment>
<organism evidence="1 2">
    <name type="scientific">Rhizophagus irregularis</name>
    <dbReference type="NCBI Taxonomy" id="588596"/>
    <lineage>
        <taxon>Eukaryota</taxon>
        <taxon>Fungi</taxon>
        <taxon>Fungi incertae sedis</taxon>
        <taxon>Mucoromycota</taxon>
        <taxon>Glomeromycotina</taxon>
        <taxon>Glomeromycetes</taxon>
        <taxon>Glomerales</taxon>
        <taxon>Glomeraceae</taxon>
        <taxon>Rhizophagus</taxon>
    </lineage>
</organism>
<dbReference type="Proteomes" id="UP000232688">
    <property type="component" value="Unassembled WGS sequence"/>
</dbReference>
<evidence type="ECO:0000313" key="2">
    <source>
        <dbReference type="Proteomes" id="UP000232688"/>
    </source>
</evidence>
<name>A0A2N0SF49_9GLOM</name>
<reference evidence="1 2" key="1">
    <citation type="submission" date="2017-10" db="EMBL/GenBank/DDBJ databases">
        <title>Extensive intraspecific genome diversity in a model arbuscular mycorrhizal fungus.</title>
        <authorList>
            <person name="Chen E.C.H."/>
            <person name="Morin E."/>
            <person name="Baudet D."/>
            <person name="Noel J."/>
            <person name="Ndikumana S."/>
            <person name="Charron P."/>
            <person name="St-Onge C."/>
            <person name="Giorgi J."/>
            <person name="Grigoriev I.V."/>
            <person name="Roux C."/>
            <person name="Martin F.M."/>
            <person name="Corradi N."/>
        </authorList>
    </citation>
    <scope>NUCLEOTIDE SEQUENCE [LARGE SCALE GENOMIC DNA]</scope>
    <source>
        <strain evidence="1 2">A1</strain>
    </source>
</reference>
<proteinExistence type="predicted"/>
<dbReference type="AlphaFoldDB" id="A0A2N0SF49"/>
<protein>
    <submittedName>
        <fullName evidence="1">Uncharacterized protein</fullName>
    </submittedName>
</protein>
<gene>
    <name evidence="1" type="ORF">RhiirA1_437123</name>
</gene>